<dbReference type="Proteomes" id="UP001530377">
    <property type="component" value="Unassembled WGS sequence"/>
</dbReference>
<evidence type="ECO:0000313" key="1">
    <source>
        <dbReference type="EMBL" id="KAL3806677.1"/>
    </source>
</evidence>
<sequence>MPSMPSMPSIPRPRELREQWQPGTSNYLLFAWALSSLLAAIIPVCKWTSERNAYFAYYGEYKLYEKQQRQYEQQANGNWNGSYYNSCGWWDFKCKYQAKMYQAMYGNNGGNQQGGQGGNQNNQMRAVLPGWYYLFGGSIEMDDRQREEMGITGSEEVLKLLDMKAKKNVEDEEKEGDMVLVARDSAVTENYQLA</sequence>
<gene>
    <name evidence="1" type="ORF">ACHAXA_000808</name>
</gene>
<reference evidence="1 2" key="1">
    <citation type="submission" date="2024-10" db="EMBL/GenBank/DDBJ databases">
        <title>Updated reference genomes for cyclostephanoid diatoms.</title>
        <authorList>
            <person name="Roberts W.R."/>
            <person name="Alverson A.J."/>
        </authorList>
    </citation>
    <scope>NUCLEOTIDE SEQUENCE [LARGE SCALE GENOMIC DNA]</scope>
    <source>
        <strain evidence="1 2">AJA228-03</strain>
    </source>
</reference>
<comment type="caution">
    <text evidence="1">The sequence shown here is derived from an EMBL/GenBank/DDBJ whole genome shotgun (WGS) entry which is preliminary data.</text>
</comment>
<evidence type="ECO:0000313" key="2">
    <source>
        <dbReference type="Proteomes" id="UP001530377"/>
    </source>
</evidence>
<accession>A0ABD3R367</accession>
<dbReference type="AlphaFoldDB" id="A0ABD3R367"/>
<keyword evidence="2" id="KW-1185">Reference proteome</keyword>
<protein>
    <submittedName>
        <fullName evidence="1">Uncharacterized protein</fullName>
    </submittedName>
</protein>
<name>A0ABD3R367_9STRA</name>
<organism evidence="1 2">
    <name type="scientific">Cyclostephanos tholiformis</name>
    <dbReference type="NCBI Taxonomy" id="382380"/>
    <lineage>
        <taxon>Eukaryota</taxon>
        <taxon>Sar</taxon>
        <taxon>Stramenopiles</taxon>
        <taxon>Ochrophyta</taxon>
        <taxon>Bacillariophyta</taxon>
        <taxon>Coscinodiscophyceae</taxon>
        <taxon>Thalassiosirophycidae</taxon>
        <taxon>Stephanodiscales</taxon>
        <taxon>Stephanodiscaceae</taxon>
        <taxon>Cyclostephanos</taxon>
    </lineage>
</organism>
<dbReference type="EMBL" id="JALLPB020000758">
    <property type="protein sequence ID" value="KAL3806677.1"/>
    <property type="molecule type" value="Genomic_DNA"/>
</dbReference>
<proteinExistence type="predicted"/>